<dbReference type="InterPro" id="IPR013815">
    <property type="entry name" value="ATP_grasp_subdomain_1"/>
</dbReference>
<evidence type="ECO:0000313" key="7">
    <source>
        <dbReference type="Proteomes" id="UP000317036"/>
    </source>
</evidence>
<reference evidence="6 7" key="1">
    <citation type="submission" date="2019-07" db="EMBL/GenBank/DDBJ databases">
        <authorList>
            <person name="Kim J."/>
        </authorList>
    </citation>
    <scope>NUCLEOTIDE SEQUENCE [LARGE SCALE GENOMIC DNA]</scope>
    <source>
        <strain evidence="6 7">JC52</strain>
    </source>
</reference>
<comment type="caution">
    <text evidence="6">The sequence shown here is derived from an EMBL/GenBank/DDBJ whole genome shotgun (WGS) entry which is preliminary data.</text>
</comment>
<keyword evidence="1" id="KW-0436">Ligase</keyword>
<evidence type="ECO:0000256" key="2">
    <source>
        <dbReference type="ARBA" id="ARBA00022741"/>
    </source>
</evidence>
<dbReference type="InterPro" id="IPR011761">
    <property type="entry name" value="ATP-grasp"/>
</dbReference>
<sequence>MSLLVTDGMLRMALAAARSVGRHGIYVGVGEKTGFTSSAFSKYCKDRWVYPSPSAEPDCYYEQLVKRIEEKNYRVLFPMDDITMGIAIERREDLGRFIHLPIPPTESYRIARDKGLSASLALEAGVDAPKTEFPQSLEDVPTLAKKLKYPLVIKPRMSSGSRGIRIVQDESELIAVYSEIHQTYALPVLQEYIPLGKRYGVGLLYDSVGKLRAAYAQEEVRHFPYPIGPSSAVESIWMPDLVERAVTVMSKLPWYGVAEIEFMTDPRDGIPKFMEINPRFWNSLQLAIQSGADFPWLLYQTATGQKIDDVFEYKVGEKCRNLLPGELLHFATNSNRWSMDPPLWAGPSTIKDDIVSWSDPMPTLGFTLSCARHIFDRQLWHKLIRR</sequence>
<evidence type="ECO:0000256" key="1">
    <source>
        <dbReference type="ARBA" id="ARBA00022598"/>
    </source>
</evidence>
<evidence type="ECO:0000256" key="4">
    <source>
        <dbReference type="PROSITE-ProRule" id="PRU00409"/>
    </source>
</evidence>
<protein>
    <submittedName>
        <fullName evidence="6">ATP-grasp domain-containing protein</fullName>
    </submittedName>
</protein>
<dbReference type="Gene3D" id="3.30.1490.20">
    <property type="entry name" value="ATP-grasp fold, A domain"/>
    <property type="match status" value="1"/>
</dbReference>
<keyword evidence="3 4" id="KW-0067">ATP-binding</keyword>
<dbReference type="SUPFAM" id="SSF56059">
    <property type="entry name" value="Glutathione synthetase ATP-binding domain-like"/>
    <property type="match status" value="1"/>
</dbReference>
<dbReference type="PANTHER" id="PTHR43585:SF2">
    <property type="entry name" value="ATP-GRASP ENZYME FSQD"/>
    <property type="match status" value="1"/>
</dbReference>
<dbReference type="EMBL" id="VNJI01000033">
    <property type="protein sequence ID" value="TVY07706.1"/>
    <property type="molecule type" value="Genomic_DNA"/>
</dbReference>
<accession>A0A559K6G9</accession>
<dbReference type="OrthoDB" id="5420347at2"/>
<proteinExistence type="predicted"/>
<keyword evidence="2 4" id="KW-0547">Nucleotide-binding</keyword>
<dbReference type="Proteomes" id="UP000317036">
    <property type="component" value="Unassembled WGS sequence"/>
</dbReference>
<evidence type="ECO:0000256" key="3">
    <source>
        <dbReference type="ARBA" id="ARBA00022840"/>
    </source>
</evidence>
<dbReference type="Pfam" id="PF02786">
    <property type="entry name" value="CPSase_L_D2"/>
    <property type="match status" value="1"/>
</dbReference>
<dbReference type="RefSeq" id="WP_144851321.1">
    <property type="nucleotide sequence ID" value="NZ_VNJI01000033.1"/>
</dbReference>
<dbReference type="PROSITE" id="PS50975">
    <property type="entry name" value="ATP_GRASP"/>
    <property type="match status" value="1"/>
</dbReference>
<name>A0A559K6G9_9BACL</name>
<dbReference type="GO" id="GO:0016874">
    <property type="term" value="F:ligase activity"/>
    <property type="evidence" value="ECO:0007669"/>
    <property type="project" value="UniProtKB-KW"/>
</dbReference>
<evidence type="ECO:0000259" key="5">
    <source>
        <dbReference type="PROSITE" id="PS50975"/>
    </source>
</evidence>
<gene>
    <name evidence="6" type="ORF">FPZ49_22770</name>
</gene>
<feature type="domain" description="ATP-grasp" evidence="5">
    <location>
        <begin position="118"/>
        <end position="303"/>
    </location>
</feature>
<dbReference type="InterPro" id="IPR052032">
    <property type="entry name" value="ATP-dep_AA_Ligase"/>
</dbReference>
<dbReference type="PANTHER" id="PTHR43585">
    <property type="entry name" value="FUMIPYRROLE BIOSYNTHESIS PROTEIN C"/>
    <property type="match status" value="1"/>
</dbReference>
<evidence type="ECO:0000313" key="6">
    <source>
        <dbReference type="EMBL" id="TVY07706.1"/>
    </source>
</evidence>
<dbReference type="GO" id="GO:0046872">
    <property type="term" value="F:metal ion binding"/>
    <property type="evidence" value="ECO:0007669"/>
    <property type="project" value="InterPro"/>
</dbReference>
<dbReference type="AlphaFoldDB" id="A0A559K6G9"/>
<keyword evidence="7" id="KW-1185">Reference proteome</keyword>
<dbReference type="InterPro" id="IPR005479">
    <property type="entry name" value="CPAse_ATP-bd"/>
</dbReference>
<dbReference type="Gene3D" id="3.30.470.20">
    <property type="entry name" value="ATP-grasp fold, B domain"/>
    <property type="match status" value="1"/>
</dbReference>
<dbReference type="GO" id="GO:0005524">
    <property type="term" value="F:ATP binding"/>
    <property type="evidence" value="ECO:0007669"/>
    <property type="project" value="UniProtKB-UniRule"/>
</dbReference>
<organism evidence="6 7">
    <name type="scientific">Paenibacillus cremeus</name>
    <dbReference type="NCBI Taxonomy" id="2163881"/>
    <lineage>
        <taxon>Bacteria</taxon>
        <taxon>Bacillati</taxon>
        <taxon>Bacillota</taxon>
        <taxon>Bacilli</taxon>
        <taxon>Bacillales</taxon>
        <taxon>Paenibacillaceae</taxon>
        <taxon>Paenibacillus</taxon>
    </lineage>
</organism>